<dbReference type="InterPro" id="IPR008962">
    <property type="entry name" value="PapD-like_sf"/>
</dbReference>
<feature type="domain" description="Pili assembly chaperone N-terminal" evidence="6">
    <location>
        <begin position="14"/>
        <end position="134"/>
    </location>
</feature>
<dbReference type="InterPro" id="IPR013783">
    <property type="entry name" value="Ig-like_fold"/>
</dbReference>
<dbReference type="InterPro" id="IPR050643">
    <property type="entry name" value="Periplasmic_pilus_chap"/>
</dbReference>
<evidence type="ECO:0000256" key="2">
    <source>
        <dbReference type="ARBA" id="ARBA00007399"/>
    </source>
</evidence>
<dbReference type="InterPro" id="IPR036316">
    <property type="entry name" value="Pili_assmbl_chap_C_dom_sf"/>
</dbReference>
<organism evidence="8 9">
    <name type="scientific">Pseudocitrobacter cyperus</name>
    <dbReference type="NCBI Taxonomy" id="3112843"/>
    <lineage>
        <taxon>Bacteria</taxon>
        <taxon>Pseudomonadati</taxon>
        <taxon>Pseudomonadota</taxon>
        <taxon>Gammaproteobacteria</taxon>
        <taxon>Enterobacterales</taxon>
        <taxon>Enterobacteriaceae</taxon>
        <taxon>Pseudocitrobacter</taxon>
    </lineage>
</organism>
<dbReference type="SUPFAM" id="SSF49354">
    <property type="entry name" value="PapD-like"/>
    <property type="match status" value="1"/>
</dbReference>
<evidence type="ECO:0000259" key="6">
    <source>
        <dbReference type="Pfam" id="PF00345"/>
    </source>
</evidence>
<sequence>MALLLLCALPARAGVVIGGTRFVYRQEQHALNVPLRNASDSAWLVVTRVQSAARWPGARVTAAEAFVVVPPICVLAGGQENTLRLIRTASPLPTDRESLFTLSVATVPSGKVDGNRVQMGVRSALKLIYRPSGLAGEPQQAYRQLRWSAGRGLSVSNPTPYYVTLFNLSINGKTLDNPGVVAPFSTRSLSRELPGKVIQLRWQTLNDYGRVMPPITAHPLRVP</sequence>
<keyword evidence="4" id="KW-0574">Periplasm</keyword>
<evidence type="ECO:0000313" key="8">
    <source>
        <dbReference type="EMBL" id="MEO3990134.1"/>
    </source>
</evidence>
<keyword evidence="5" id="KW-0143">Chaperone</keyword>
<dbReference type="InterPro" id="IPR016148">
    <property type="entry name" value="Pili_assmbl_chaperone_C"/>
</dbReference>
<evidence type="ECO:0000256" key="1">
    <source>
        <dbReference type="ARBA" id="ARBA00004418"/>
    </source>
</evidence>
<dbReference type="Pfam" id="PF02753">
    <property type="entry name" value="PapD_C"/>
    <property type="match status" value="1"/>
</dbReference>
<feature type="domain" description="Pili assembly chaperone C-terminal" evidence="7">
    <location>
        <begin position="155"/>
        <end position="212"/>
    </location>
</feature>
<keyword evidence="3" id="KW-0732">Signal</keyword>
<evidence type="ECO:0000313" key="9">
    <source>
        <dbReference type="Proteomes" id="UP001444146"/>
    </source>
</evidence>
<dbReference type="Gene3D" id="2.60.40.10">
    <property type="entry name" value="Immunoglobulins"/>
    <property type="match status" value="2"/>
</dbReference>
<accession>A0ABV0HI44</accession>
<evidence type="ECO:0000256" key="4">
    <source>
        <dbReference type="ARBA" id="ARBA00022764"/>
    </source>
</evidence>
<comment type="caution">
    <text evidence="8">The sequence shown here is derived from an EMBL/GenBank/DDBJ whole genome shotgun (WGS) entry which is preliminary data.</text>
</comment>
<protein>
    <submittedName>
        <fullName evidence="8">Fimbria/pilus periplasmic chaperone</fullName>
    </submittedName>
</protein>
<comment type="subcellular location">
    <subcellularLocation>
        <location evidence="1">Periplasm</location>
    </subcellularLocation>
</comment>
<dbReference type="InterPro" id="IPR001829">
    <property type="entry name" value="Pili_assmbl_chaperone_bac"/>
</dbReference>
<comment type="similarity">
    <text evidence="2">Belongs to the periplasmic pilus chaperone family.</text>
</comment>
<keyword evidence="9" id="KW-1185">Reference proteome</keyword>
<dbReference type="Pfam" id="PF00345">
    <property type="entry name" value="PapD_N"/>
    <property type="match status" value="1"/>
</dbReference>
<reference evidence="8 9" key="1">
    <citation type="submission" date="2024-01" db="EMBL/GenBank/DDBJ databases">
        <title>Pseudocitrobacter sp. Endophytic strain Cyp-38L.</title>
        <authorList>
            <person name="Amer M.A."/>
            <person name="Hamed S.M."/>
        </authorList>
    </citation>
    <scope>NUCLEOTIDE SEQUENCE [LARGE SCALE GENOMIC DNA]</scope>
    <source>
        <strain evidence="8 9">Cyp38S</strain>
    </source>
</reference>
<dbReference type="EMBL" id="JAYMYY010000002">
    <property type="protein sequence ID" value="MEO3990134.1"/>
    <property type="molecule type" value="Genomic_DNA"/>
</dbReference>
<name>A0ABV0HI44_9ENTR</name>
<evidence type="ECO:0000256" key="5">
    <source>
        <dbReference type="ARBA" id="ARBA00023186"/>
    </source>
</evidence>
<proteinExistence type="inferred from homology"/>
<dbReference type="InterPro" id="IPR016147">
    <property type="entry name" value="Pili_assmbl_chaperone_N"/>
</dbReference>
<evidence type="ECO:0000256" key="3">
    <source>
        <dbReference type="ARBA" id="ARBA00022729"/>
    </source>
</evidence>
<dbReference type="PANTHER" id="PTHR30251:SF1">
    <property type="entry name" value="FIMBRIAL CHAPARONE"/>
    <property type="match status" value="1"/>
</dbReference>
<gene>
    <name evidence="8" type="ORF">VSR74_09925</name>
</gene>
<evidence type="ECO:0000259" key="7">
    <source>
        <dbReference type="Pfam" id="PF02753"/>
    </source>
</evidence>
<dbReference type="Proteomes" id="UP001444146">
    <property type="component" value="Unassembled WGS sequence"/>
</dbReference>
<dbReference type="PRINTS" id="PR00969">
    <property type="entry name" value="CHAPERONPILI"/>
</dbReference>
<dbReference type="PANTHER" id="PTHR30251">
    <property type="entry name" value="PILUS ASSEMBLY CHAPERONE"/>
    <property type="match status" value="1"/>
</dbReference>
<dbReference type="SUPFAM" id="SSF49584">
    <property type="entry name" value="Periplasmic chaperone C-domain"/>
    <property type="match status" value="1"/>
</dbReference>